<protein>
    <submittedName>
        <fullName evidence="1">Uncharacterized protein</fullName>
    </submittedName>
</protein>
<reference evidence="1 2" key="2">
    <citation type="journal article" date="2022" name="Mol. Ecol. Resour.">
        <title>The genomes of chicory, endive, great burdock and yacon provide insights into Asteraceae paleo-polyploidization history and plant inulin production.</title>
        <authorList>
            <person name="Fan W."/>
            <person name="Wang S."/>
            <person name="Wang H."/>
            <person name="Wang A."/>
            <person name="Jiang F."/>
            <person name="Liu H."/>
            <person name="Zhao H."/>
            <person name="Xu D."/>
            <person name="Zhang Y."/>
        </authorList>
    </citation>
    <scope>NUCLEOTIDE SEQUENCE [LARGE SCALE GENOMIC DNA]</scope>
    <source>
        <strain evidence="2">cv. Yunnan</strain>
        <tissue evidence="1">Leaves</tissue>
    </source>
</reference>
<keyword evidence="2" id="KW-1185">Reference proteome</keyword>
<comment type="caution">
    <text evidence="1">The sequence shown here is derived from an EMBL/GenBank/DDBJ whole genome shotgun (WGS) entry which is preliminary data.</text>
</comment>
<proteinExistence type="predicted"/>
<organism evidence="1 2">
    <name type="scientific">Smallanthus sonchifolius</name>
    <dbReference type="NCBI Taxonomy" id="185202"/>
    <lineage>
        <taxon>Eukaryota</taxon>
        <taxon>Viridiplantae</taxon>
        <taxon>Streptophyta</taxon>
        <taxon>Embryophyta</taxon>
        <taxon>Tracheophyta</taxon>
        <taxon>Spermatophyta</taxon>
        <taxon>Magnoliopsida</taxon>
        <taxon>eudicotyledons</taxon>
        <taxon>Gunneridae</taxon>
        <taxon>Pentapetalae</taxon>
        <taxon>asterids</taxon>
        <taxon>campanulids</taxon>
        <taxon>Asterales</taxon>
        <taxon>Asteraceae</taxon>
        <taxon>Asteroideae</taxon>
        <taxon>Heliantheae alliance</taxon>
        <taxon>Millerieae</taxon>
        <taxon>Smallanthus</taxon>
    </lineage>
</organism>
<reference evidence="2" key="1">
    <citation type="journal article" date="2022" name="Mol. Ecol. Resour.">
        <title>The genomes of chicory, endive, great burdock and yacon provide insights into Asteraceae palaeo-polyploidization history and plant inulin production.</title>
        <authorList>
            <person name="Fan W."/>
            <person name="Wang S."/>
            <person name="Wang H."/>
            <person name="Wang A."/>
            <person name="Jiang F."/>
            <person name="Liu H."/>
            <person name="Zhao H."/>
            <person name="Xu D."/>
            <person name="Zhang Y."/>
        </authorList>
    </citation>
    <scope>NUCLEOTIDE SEQUENCE [LARGE SCALE GENOMIC DNA]</scope>
    <source>
        <strain evidence="2">cv. Yunnan</strain>
    </source>
</reference>
<evidence type="ECO:0000313" key="2">
    <source>
        <dbReference type="Proteomes" id="UP001056120"/>
    </source>
</evidence>
<name>A0ACB9K593_9ASTR</name>
<dbReference type="Proteomes" id="UP001056120">
    <property type="component" value="Linkage Group LG01"/>
</dbReference>
<dbReference type="EMBL" id="CM042018">
    <property type="protein sequence ID" value="KAI3827436.1"/>
    <property type="molecule type" value="Genomic_DNA"/>
</dbReference>
<sequence length="111" mass="12856">MFIFGAKINEVPALPEKDSTTKAPLQFVRVVRMVKDRYFGFKDYKSLWDIVENGKDFYLLNSNFASYLEAHAATDRAYVDKKKWNEMSIFCTAGSARFSSDRTIQDYAEKT</sequence>
<accession>A0ACB9K593</accession>
<gene>
    <name evidence="1" type="ORF">L1987_01511</name>
</gene>
<evidence type="ECO:0000313" key="1">
    <source>
        <dbReference type="EMBL" id="KAI3827436.1"/>
    </source>
</evidence>